<reference evidence="3 4" key="1">
    <citation type="journal article" date="2015" name="Int. J. Syst. Evol. Microbiol.">
        <title>Aestuariivita atlantica sp. nov., isolated from deep sea sediment of the Atlantic Ocean.</title>
        <authorList>
            <person name="Li G."/>
            <person name="Lai Q."/>
            <person name="Du Y."/>
            <person name="Liu X."/>
            <person name="Sun F."/>
            <person name="Shao Z."/>
        </authorList>
    </citation>
    <scope>NUCLEOTIDE SEQUENCE [LARGE SCALE GENOMIC DNA]</scope>
    <source>
        <strain evidence="3 4">22II-S11-z3</strain>
    </source>
</reference>
<dbReference type="PATRIC" id="fig|1317121.7.peg.1096"/>
<name>A0A0L1JS43_9RHOB</name>
<protein>
    <recommendedName>
        <fullName evidence="2">RNA 2',3'-cyclic phosphodiesterase</fullName>
        <shortName evidence="2">RNA 2',3'-CPDase</shortName>
        <ecNumber evidence="2">3.1.4.58</ecNumber>
    </recommendedName>
</protein>
<dbReference type="Proteomes" id="UP000036938">
    <property type="component" value="Unassembled WGS sequence"/>
</dbReference>
<comment type="caution">
    <text evidence="3">The sequence shown here is derived from an EMBL/GenBank/DDBJ whole genome shotgun (WGS) entry which is preliminary data.</text>
</comment>
<sequence length="172" mass="18122">MRVFVGLPVPEGLIATCVRAQGLIRGGRIVPVEDLHLTLAFVEDAGDEPLDMLDDDLRGQVLPGAAMQVTGLAGFGHPVNAVAFDIAPEPGLAALHGIVARALRRAGLVADAKRFRPHVTLARGKPDVTRLAEAAPVTDTHRATALNLWSSRLTPRGPVYEVLASYPVGGTT</sequence>
<dbReference type="AlphaFoldDB" id="A0A0L1JS43"/>
<comment type="similarity">
    <text evidence="2">Belongs to the 2H phosphoesterase superfamily. ThpR family.</text>
</comment>
<feature type="active site" description="Proton acceptor" evidence="2">
    <location>
        <position position="118"/>
    </location>
</feature>
<organism evidence="3 4">
    <name type="scientific">Pseudaestuariivita atlantica</name>
    <dbReference type="NCBI Taxonomy" id="1317121"/>
    <lineage>
        <taxon>Bacteria</taxon>
        <taxon>Pseudomonadati</taxon>
        <taxon>Pseudomonadota</taxon>
        <taxon>Alphaproteobacteria</taxon>
        <taxon>Rhodobacterales</taxon>
        <taxon>Paracoccaceae</taxon>
        <taxon>Pseudaestuariivita</taxon>
    </lineage>
</organism>
<dbReference type="PANTHER" id="PTHR35561:SF1">
    <property type="entry name" value="RNA 2',3'-CYCLIC PHOSPHODIESTERASE"/>
    <property type="match status" value="1"/>
</dbReference>
<dbReference type="GO" id="GO:0008664">
    <property type="term" value="F:RNA 2',3'-cyclic 3'-phosphodiesterase activity"/>
    <property type="evidence" value="ECO:0007669"/>
    <property type="project" value="UniProtKB-EC"/>
</dbReference>
<feature type="short sequence motif" description="HXTX 1" evidence="2">
    <location>
        <begin position="36"/>
        <end position="39"/>
    </location>
</feature>
<dbReference type="SUPFAM" id="SSF55144">
    <property type="entry name" value="LigT-like"/>
    <property type="match status" value="1"/>
</dbReference>
<keyword evidence="4" id="KW-1185">Reference proteome</keyword>
<dbReference type="STRING" id="1317121.ATO11_03600"/>
<feature type="active site" description="Proton donor" evidence="2">
    <location>
        <position position="36"/>
    </location>
</feature>
<dbReference type="OrthoDB" id="9793819at2"/>
<keyword evidence="1 2" id="KW-0378">Hydrolase</keyword>
<evidence type="ECO:0000313" key="4">
    <source>
        <dbReference type="Proteomes" id="UP000036938"/>
    </source>
</evidence>
<dbReference type="Pfam" id="PF13563">
    <property type="entry name" value="2_5_RNA_ligase2"/>
    <property type="match status" value="1"/>
</dbReference>
<comment type="catalytic activity">
    <reaction evidence="2">
        <text>a 3'-end 2',3'-cyclophospho-ribonucleotide-RNA + H2O = a 3'-end 2'-phospho-ribonucleotide-RNA + H(+)</text>
        <dbReference type="Rhea" id="RHEA:11828"/>
        <dbReference type="Rhea" id="RHEA-COMP:10464"/>
        <dbReference type="Rhea" id="RHEA-COMP:17353"/>
        <dbReference type="ChEBI" id="CHEBI:15377"/>
        <dbReference type="ChEBI" id="CHEBI:15378"/>
        <dbReference type="ChEBI" id="CHEBI:83064"/>
        <dbReference type="ChEBI" id="CHEBI:173113"/>
        <dbReference type="EC" id="3.1.4.58"/>
    </reaction>
</comment>
<feature type="short sequence motif" description="HXTX 2" evidence="2">
    <location>
        <begin position="118"/>
        <end position="121"/>
    </location>
</feature>
<dbReference type="EC" id="3.1.4.58" evidence="2"/>
<dbReference type="HAMAP" id="MF_01940">
    <property type="entry name" value="RNA_CPDase"/>
    <property type="match status" value="1"/>
</dbReference>
<gene>
    <name evidence="3" type="ORF">ATO11_03600</name>
</gene>
<dbReference type="EMBL" id="AQQZ01000002">
    <property type="protein sequence ID" value="KNG94517.1"/>
    <property type="molecule type" value="Genomic_DNA"/>
</dbReference>
<dbReference type="InterPro" id="IPR009097">
    <property type="entry name" value="Cyclic_Pdiesterase"/>
</dbReference>
<dbReference type="GO" id="GO:0004113">
    <property type="term" value="F:2',3'-cyclic-nucleotide 3'-phosphodiesterase activity"/>
    <property type="evidence" value="ECO:0007669"/>
    <property type="project" value="InterPro"/>
</dbReference>
<dbReference type="RefSeq" id="WP_050529484.1">
    <property type="nucleotide sequence ID" value="NZ_AQQZ01000002.1"/>
</dbReference>
<comment type="function">
    <text evidence="2">Hydrolyzes RNA 2',3'-cyclic phosphodiester to an RNA 2'-phosphomonoester.</text>
</comment>
<evidence type="ECO:0000256" key="2">
    <source>
        <dbReference type="HAMAP-Rule" id="MF_01940"/>
    </source>
</evidence>
<dbReference type="PANTHER" id="PTHR35561">
    <property type="entry name" value="RNA 2',3'-CYCLIC PHOSPHODIESTERASE"/>
    <property type="match status" value="1"/>
</dbReference>
<evidence type="ECO:0000256" key="1">
    <source>
        <dbReference type="ARBA" id="ARBA00022801"/>
    </source>
</evidence>
<dbReference type="Gene3D" id="3.90.1140.10">
    <property type="entry name" value="Cyclic phosphodiesterase"/>
    <property type="match status" value="1"/>
</dbReference>
<proteinExistence type="inferred from homology"/>
<dbReference type="NCBIfam" id="TIGR02258">
    <property type="entry name" value="2_5_ligase"/>
    <property type="match status" value="1"/>
</dbReference>
<accession>A0A0L1JS43</accession>
<dbReference type="InterPro" id="IPR004175">
    <property type="entry name" value="RNA_CPDase"/>
</dbReference>
<evidence type="ECO:0000313" key="3">
    <source>
        <dbReference type="EMBL" id="KNG94517.1"/>
    </source>
</evidence>